<evidence type="ECO:0000313" key="1">
    <source>
        <dbReference type="EMBL" id="REJ09683.1"/>
    </source>
</evidence>
<gene>
    <name evidence="1" type="ORF">DYE48_08925</name>
</gene>
<sequence>MSGNGVFRGTMVLCQINLFWRGFGDLLNSLLLPALLNSKHELSIDITTPTVIVRKRKVEDFSKGFLIPLSIEQEHQLSLILIIEEKPWMT</sequence>
<organism evidence="1 2">
    <name type="scientific">Halobacillus trueperi</name>
    <dbReference type="NCBI Taxonomy" id="156205"/>
    <lineage>
        <taxon>Bacteria</taxon>
        <taxon>Bacillati</taxon>
        <taxon>Bacillota</taxon>
        <taxon>Bacilli</taxon>
        <taxon>Bacillales</taxon>
        <taxon>Bacillaceae</taxon>
        <taxon>Halobacillus</taxon>
    </lineage>
</organism>
<dbReference type="RefSeq" id="WP_115823307.1">
    <property type="nucleotide sequence ID" value="NZ_QUAE01000005.1"/>
</dbReference>
<name>A0A3E0J9S5_9BACI</name>
<dbReference type="EMBL" id="QUAE01000005">
    <property type="protein sequence ID" value="REJ09683.1"/>
    <property type="molecule type" value="Genomic_DNA"/>
</dbReference>
<dbReference type="AlphaFoldDB" id="A0A3E0J9S5"/>
<protein>
    <submittedName>
        <fullName evidence="1">Uncharacterized protein</fullName>
    </submittedName>
</protein>
<dbReference type="Proteomes" id="UP000256305">
    <property type="component" value="Unassembled WGS sequence"/>
</dbReference>
<accession>A0A3E0J9S5</accession>
<reference evidence="1 2" key="1">
    <citation type="submission" date="2018-08" db="EMBL/GenBank/DDBJ databases">
        <title>Genome sequence of Halobacillus trueperi KCTC 3686.</title>
        <authorList>
            <person name="Cho K.H."/>
            <person name="Kwak M.-J."/>
            <person name="Kim B.-Y."/>
            <person name="Chun J."/>
        </authorList>
    </citation>
    <scope>NUCLEOTIDE SEQUENCE [LARGE SCALE GENOMIC DNA]</scope>
    <source>
        <strain evidence="1 2">KCTC 3686</strain>
    </source>
</reference>
<proteinExistence type="predicted"/>
<comment type="caution">
    <text evidence="1">The sequence shown here is derived from an EMBL/GenBank/DDBJ whole genome shotgun (WGS) entry which is preliminary data.</text>
</comment>
<evidence type="ECO:0000313" key="2">
    <source>
        <dbReference type="Proteomes" id="UP000256305"/>
    </source>
</evidence>
<keyword evidence="2" id="KW-1185">Reference proteome</keyword>